<dbReference type="EMBL" id="CP006911">
    <property type="protein sequence ID" value="ALE02756.1"/>
    <property type="molecule type" value="Genomic_DNA"/>
</dbReference>
<sequence>MNKGILLVLSGYLMWGCFPLYWALLNHVNPSEVLIHRMLWAVPVLFFLVHFKSSWKNNFKDSISSKKELVFLFITAILITINWGGYIYAVNLGRVVEASMGYFLSPVINMIGGYIFFQERISKLKQLAVFFATVGALYYVFSGDSFPWLGFLVGFTFSAYGIARKAMASSAVPGLYIETLILLPFLLIFSLWFYTNYDIAFFNIDISTDILLFLAGAVTVVPLALFTAGTKLLPLTTVGILFLITPTIQFLVGYYLQNEPVNSNQLIGFVGVWAGLIIYSYALVKNK</sequence>
<dbReference type="OrthoDB" id="369870at2"/>
<gene>
    <name evidence="10" type="ORF">W908_06610</name>
</gene>
<dbReference type="Proteomes" id="UP000068905">
    <property type="component" value="Chromosome"/>
</dbReference>
<evidence type="ECO:0000256" key="6">
    <source>
        <dbReference type="ARBA" id="ARBA00022989"/>
    </source>
</evidence>
<dbReference type="InterPro" id="IPR004626">
    <property type="entry name" value="RarD"/>
</dbReference>
<feature type="domain" description="EamA" evidence="9">
    <location>
        <begin position="149"/>
        <end position="280"/>
    </location>
</feature>
<dbReference type="AlphaFoldDB" id="A0A0M4LH21"/>
<evidence type="ECO:0000313" key="11">
    <source>
        <dbReference type="Proteomes" id="UP000068905"/>
    </source>
</evidence>
<evidence type="ECO:0000256" key="4">
    <source>
        <dbReference type="ARBA" id="ARBA00022475"/>
    </source>
</evidence>
<feature type="transmembrane region" description="Helical" evidence="8">
    <location>
        <begin position="147"/>
        <end position="163"/>
    </location>
</feature>
<feature type="transmembrane region" description="Helical" evidence="8">
    <location>
        <begin position="69"/>
        <end position="88"/>
    </location>
</feature>
<dbReference type="NCBIfam" id="TIGR00688">
    <property type="entry name" value="rarD"/>
    <property type="match status" value="1"/>
</dbReference>
<dbReference type="GO" id="GO:0005886">
    <property type="term" value="C:plasma membrane"/>
    <property type="evidence" value="ECO:0007669"/>
    <property type="project" value="UniProtKB-SubCell"/>
</dbReference>
<dbReference type="SUPFAM" id="SSF103481">
    <property type="entry name" value="Multidrug resistance efflux transporter EmrE"/>
    <property type="match status" value="2"/>
</dbReference>
<organism evidence="10 11">
    <name type="scientific">Candidatus Pseudothioglobus singularis PS1</name>
    <dbReference type="NCBI Taxonomy" id="1125411"/>
    <lineage>
        <taxon>Bacteria</taxon>
        <taxon>Pseudomonadati</taxon>
        <taxon>Pseudomonadota</taxon>
        <taxon>Gammaproteobacteria</taxon>
        <taxon>Candidatus Pseudothioglobaceae</taxon>
        <taxon>Candidatus Pseudothioglobus</taxon>
    </lineage>
</organism>
<keyword evidence="3" id="KW-0813">Transport</keyword>
<feature type="transmembrane region" description="Helical" evidence="8">
    <location>
        <begin position="266"/>
        <end position="284"/>
    </location>
</feature>
<evidence type="ECO:0000256" key="2">
    <source>
        <dbReference type="ARBA" id="ARBA00007362"/>
    </source>
</evidence>
<proteinExistence type="inferred from homology"/>
<dbReference type="InterPro" id="IPR037185">
    <property type="entry name" value="EmrE-like"/>
</dbReference>
<evidence type="ECO:0000256" key="8">
    <source>
        <dbReference type="SAM" id="Phobius"/>
    </source>
</evidence>
<comment type="subcellular location">
    <subcellularLocation>
        <location evidence="1">Cell membrane</location>
        <topology evidence="1">Multi-pass membrane protein</topology>
    </subcellularLocation>
</comment>
<evidence type="ECO:0000256" key="3">
    <source>
        <dbReference type="ARBA" id="ARBA00022448"/>
    </source>
</evidence>
<protein>
    <recommendedName>
        <fullName evidence="9">EamA domain-containing protein</fullName>
    </recommendedName>
</protein>
<keyword evidence="7 8" id="KW-0472">Membrane</keyword>
<keyword evidence="11" id="KW-1185">Reference proteome</keyword>
<evidence type="ECO:0000256" key="7">
    <source>
        <dbReference type="ARBA" id="ARBA00023136"/>
    </source>
</evidence>
<evidence type="ECO:0000259" key="9">
    <source>
        <dbReference type="Pfam" id="PF00892"/>
    </source>
</evidence>
<comment type="similarity">
    <text evidence="2">Belongs to the EamA transporter family.</text>
</comment>
<dbReference type="InterPro" id="IPR000620">
    <property type="entry name" value="EamA_dom"/>
</dbReference>
<keyword evidence="5 8" id="KW-0812">Transmembrane</keyword>
<evidence type="ECO:0000313" key="10">
    <source>
        <dbReference type="EMBL" id="ALE02756.1"/>
    </source>
</evidence>
<reference evidence="10 11" key="1">
    <citation type="journal article" date="2015" name="Genome Announc.">
        <title>Genome Sequence of 'Candidatus Thioglobus singularis' Strain PS1, a Mixotroph from the SUP05 Clade of Marine Gammaproteobacteria.</title>
        <authorList>
            <person name="Marshall K.T."/>
            <person name="Morris R.M."/>
        </authorList>
    </citation>
    <scope>NUCLEOTIDE SEQUENCE [LARGE SCALE GENOMIC DNA]</scope>
    <source>
        <strain evidence="10 11">PS1</strain>
    </source>
</reference>
<dbReference type="STRING" id="1125411.W908_06610"/>
<feature type="transmembrane region" description="Helical" evidence="8">
    <location>
        <begin position="5"/>
        <end position="22"/>
    </location>
</feature>
<evidence type="ECO:0000256" key="1">
    <source>
        <dbReference type="ARBA" id="ARBA00004651"/>
    </source>
</evidence>
<feature type="transmembrane region" description="Helical" evidence="8">
    <location>
        <begin position="232"/>
        <end position="254"/>
    </location>
</feature>
<dbReference type="PANTHER" id="PTHR22911:SF137">
    <property type="entry name" value="SOLUTE CARRIER FAMILY 35 MEMBER G2-RELATED"/>
    <property type="match status" value="1"/>
</dbReference>
<name>A0A0M4LH21_9GAMM</name>
<feature type="transmembrane region" description="Helical" evidence="8">
    <location>
        <begin position="175"/>
        <end position="194"/>
    </location>
</feature>
<feature type="transmembrane region" description="Helical" evidence="8">
    <location>
        <begin position="100"/>
        <end position="117"/>
    </location>
</feature>
<dbReference type="KEGG" id="tsn:W908_06610"/>
<keyword evidence="6 8" id="KW-1133">Transmembrane helix</keyword>
<dbReference type="Pfam" id="PF00892">
    <property type="entry name" value="EamA"/>
    <property type="match status" value="2"/>
</dbReference>
<dbReference type="RefSeq" id="WP_053820438.1">
    <property type="nucleotide sequence ID" value="NZ_CP006911.1"/>
</dbReference>
<feature type="transmembrane region" description="Helical" evidence="8">
    <location>
        <begin position="34"/>
        <end position="49"/>
    </location>
</feature>
<evidence type="ECO:0000256" key="5">
    <source>
        <dbReference type="ARBA" id="ARBA00022692"/>
    </source>
</evidence>
<keyword evidence="4" id="KW-1003">Cell membrane</keyword>
<feature type="domain" description="EamA" evidence="9">
    <location>
        <begin position="3"/>
        <end position="138"/>
    </location>
</feature>
<feature type="transmembrane region" description="Helical" evidence="8">
    <location>
        <begin position="206"/>
        <end position="225"/>
    </location>
</feature>
<feature type="transmembrane region" description="Helical" evidence="8">
    <location>
        <begin position="124"/>
        <end position="141"/>
    </location>
</feature>
<accession>A0A0M4LH21</accession>
<dbReference type="PANTHER" id="PTHR22911">
    <property type="entry name" value="ACYL-MALONYL CONDENSING ENZYME-RELATED"/>
    <property type="match status" value="1"/>
</dbReference>